<comment type="caution">
    <text evidence="2">The sequence shown here is derived from an EMBL/GenBank/DDBJ whole genome shotgun (WGS) entry which is preliminary data.</text>
</comment>
<evidence type="ECO:0000256" key="1">
    <source>
        <dbReference type="ARBA" id="ARBA00022737"/>
    </source>
</evidence>
<dbReference type="AlphaFoldDB" id="A0A9Q0EJB0"/>
<reference evidence="2" key="1">
    <citation type="submission" date="2022-07" db="EMBL/GenBank/DDBJ databases">
        <title>Chromosome-level genome of Muraenolepis orangiensis.</title>
        <authorList>
            <person name="Kim J."/>
        </authorList>
    </citation>
    <scope>NUCLEOTIDE SEQUENCE</scope>
    <source>
        <strain evidence="2">KU_S4_2022</strain>
        <tissue evidence="2">Muscle</tissue>
    </source>
</reference>
<gene>
    <name evidence="2" type="ORF">NHX12_024380</name>
</gene>
<dbReference type="OrthoDB" id="10251381at2759"/>
<organism evidence="2 3">
    <name type="scientific">Muraenolepis orangiensis</name>
    <name type="common">Patagonian moray cod</name>
    <dbReference type="NCBI Taxonomy" id="630683"/>
    <lineage>
        <taxon>Eukaryota</taxon>
        <taxon>Metazoa</taxon>
        <taxon>Chordata</taxon>
        <taxon>Craniata</taxon>
        <taxon>Vertebrata</taxon>
        <taxon>Euteleostomi</taxon>
        <taxon>Actinopterygii</taxon>
        <taxon>Neopterygii</taxon>
        <taxon>Teleostei</taxon>
        <taxon>Neoteleostei</taxon>
        <taxon>Acanthomorphata</taxon>
        <taxon>Zeiogadaria</taxon>
        <taxon>Gadariae</taxon>
        <taxon>Gadiformes</taxon>
        <taxon>Muraenolepidoidei</taxon>
        <taxon>Muraenolepididae</taxon>
        <taxon>Muraenolepis</taxon>
    </lineage>
</organism>
<keyword evidence="1" id="KW-0677">Repeat</keyword>
<dbReference type="EMBL" id="JANIIK010000040">
    <property type="protein sequence ID" value="KAJ3607328.1"/>
    <property type="molecule type" value="Genomic_DNA"/>
</dbReference>
<sequence>MSYATAVGQDPAEKENFTTIVKAAMNEHMKDKDGQETREKNIIIYRMPESANQNTEERIKEDMAGHFSEELVKRVKAEGKAVERETMDLPDMVTDLARVRRPEPQHPQRVRRPNVVPGGRFHSVPTLCYWYDAKSPERRSLLLWGDDKGGVNLMCFLDPSKGLFDNLLSEDHRPRRIYMPDLRDHSSLVSYQHIPGVHKAAINRVLFEPEAELIITSSESDDTSVVIMHASLKRDPYIWMIDKVSG</sequence>
<protein>
    <submittedName>
        <fullName evidence="2">Uncharacterized protein</fullName>
    </submittedName>
</protein>
<evidence type="ECO:0000313" key="2">
    <source>
        <dbReference type="EMBL" id="KAJ3607328.1"/>
    </source>
</evidence>
<dbReference type="Proteomes" id="UP001148018">
    <property type="component" value="Unassembled WGS sequence"/>
</dbReference>
<evidence type="ECO:0000313" key="3">
    <source>
        <dbReference type="Proteomes" id="UP001148018"/>
    </source>
</evidence>
<dbReference type="PANTHER" id="PTHR44324">
    <property type="entry name" value="WD40 REPEAT DOMAIN 95"/>
    <property type="match status" value="1"/>
</dbReference>
<dbReference type="PANTHER" id="PTHR44324:SF3">
    <property type="entry name" value="WD REPEAT-CONTAINING PROTEIN 49-LIKE"/>
    <property type="match status" value="1"/>
</dbReference>
<name>A0A9Q0EJB0_9TELE</name>
<keyword evidence="3" id="KW-1185">Reference proteome</keyword>
<proteinExistence type="predicted"/>
<accession>A0A9Q0EJB0</accession>
<dbReference type="InterPro" id="IPR051242">
    <property type="entry name" value="WD-EF-hand_domain"/>
</dbReference>